<accession>A0A1R3KWH0</accession>
<evidence type="ECO:0000313" key="2">
    <source>
        <dbReference type="EMBL" id="OMP11435.1"/>
    </source>
</evidence>
<dbReference type="EMBL" id="AWUE01010684">
    <property type="protein sequence ID" value="OMP11435.1"/>
    <property type="molecule type" value="Genomic_DNA"/>
</dbReference>
<keyword evidence="3" id="KW-1185">Reference proteome</keyword>
<gene>
    <name evidence="2" type="ORF">COLO4_03816</name>
</gene>
<feature type="compositionally biased region" description="Polar residues" evidence="1">
    <location>
        <begin position="111"/>
        <end position="131"/>
    </location>
</feature>
<feature type="compositionally biased region" description="Low complexity" evidence="1">
    <location>
        <begin position="30"/>
        <end position="55"/>
    </location>
</feature>
<feature type="region of interest" description="Disordered" evidence="1">
    <location>
        <begin position="1"/>
        <end position="140"/>
    </location>
</feature>
<proteinExistence type="predicted"/>
<dbReference type="AlphaFoldDB" id="A0A1R3KWH0"/>
<comment type="caution">
    <text evidence="2">The sequence shown here is derived from an EMBL/GenBank/DDBJ whole genome shotgun (WGS) entry which is preliminary data.</text>
</comment>
<evidence type="ECO:0000313" key="3">
    <source>
        <dbReference type="Proteomes" id="UP000187203"/>
    </source>
</evidence>
<name>A0A1R3KWH0_9ROSI</name>
<sequence>MAISRTENNSIPTHTTKPNPTNNQFPSLLISQAQQQSPITPIQPTSPSPTTNIPETPTPIEPLNQPDLSNQNPPPTTPSKPNTTSAVASENSPTPPAAASPGLSLIVDLSKYNNHPPNRQTKTHRMVSNSGKRFERGANC</sequence>
<feature type="compositionally biased region" description="Low complexity" evidence="1">
    <location>
        <begin position="12"/>
        <end position="23"/>
    </location>
</feature>
<dbReference type="Proteomes" id="UP000187203">
    <property type="component" value="Unassembled WGS sequence"/>
</dbReference>
<organism evidence="2 3">
    <name type="scientific">Corchorus olitorius</name>
    <dbReference type="NCBI Taxonomy" id="93759"/>
    <lineage>
        <taxon>Eukaryota</taxon>
        <taxon>Viridiplantae</taxon>
        <taxon>Streptophyta</taxon>
        <taxon>Embryophyta</taxon>
        <taxon>Tracheophyta</taxon>
        <taxon>Spermatophyta</taxon>
        <taxon>Magnoliopsida</taxon>
        <taxon>eudicotyledons</taxon>
        <taxon>Gunneridae</taxon>
        <taxon>Pentapetalae</taxon>
        <taxon>rosids</taxon>
        <taxon>malvids</taxon>
        <taxon>Malvales</taxon>
        <taxon>Malvaceae</taxon>
        <taxon>Grewioideae</taxon>
        <taxon>Apeibeae</taxon>
        <taxon>Corchorus</taxon>
    </lineage>
</organism>
<feature type="compositionally biased region" description="Polar residues" evidence="1">
    <location>
        <begin position="1"/>
        <end position="11"/>
    </location>
</feature>
<protein>
    <submittedName>
        <fullName evidence="2">Uncharacterized protein</fullName>
    </submittedName>
</protein>
<reference evidence="3" key="1">
    <citation type="submission" date="2013-09" db="EMBL/GenBank/DDBJ databases">
        <title>Corchorus olitorius genome sequencing.</title>
        <authorList>
            <person name="Alam M."/>
            <person name="Haque M.S."/>
            <person name="Islam M.S."/>
            <person name="Emdad E.M."/>
            <person name="Islam M.M."/>
            <person name="Ahmed B."/>
            <person name="Halim A."/>
            <person name="Hossen Q.M.M."/>
            <person name="Hossain M.Z."/>
            <person name="Ahmed R."/>
            <person name="Khan M.M."/>
            <person name="Islam R."/>
            <person name="Rashid M.M."/>
            <person name="Khan S.A."/>
            <person name="Rahman M.S."/>
            <person name="Alam M."/>
            <person name="Yahiya A.S."/>
            <person name="Khan M.S."/>
            <person name="Azam M.S."/>
            <person name="Haque T."/>
            <person name="Lashkar M.Z.H."/>
            <person name="Akhand A.I."/>
            <person name="Morshed G."/>
            <person name="Roy S."/>
            <person name="Uddin K.S."/>
            <person name="Rabeya T."/>
            <person name="Hossain A.S."/>
            <person name="Chowdhury A."/>
            <person name="Snigdha A.R."/>
            <person name="Mortoza M.S."/>
            <person name="Matin S.A."/>
            <person name="Hoque S.M.E."/>
            <person name="Islam M.K."/>
            <person name="Roy D.K."/>
            <person name="Haider R."/>
            <person name="Moosa M.M."/>
            <person name="Elias S.M."/>
            <person name="Hasan A.M."/>
            <person name="Jahan S."/>
            <person name="Shafiuddin M."/>
            <person name="Mahmood N."/>
            <person name="Shommy N.S."/>
        </authorList>
    </citation>
    <scope>NUCLEOTIDE SEQUENCE [LARGE SCALE GENOMIC DNA]</scope>
    <source>
        <strain evidence="3">cv. O-4</strain>
    </source>
</reference>
<evidence type="ECO:0000256" key="1">
    <source>
        <dbReference type="SAM" id="MobiDB-lite"/>
    </source>
</evidence>